<feature type="region of interest" description="Disordered" evidence="2">
    <location>
        <begin position="1841"/>
        <end position="1909"/>
    </location>
</feature>
<evidence type="ECO:0000313" key="5">
    <source>
        <dbReference type="Proteomes" id="UP001381693"/>
    </source>
</evidence>
<reference evidence="4 5" key="1">
    <citation type="submission" date="2023-11" db="EMBL/GenBank/DDBJ databases">
        <title>Halocaridina rubra genome assembly.</title>
        <authorList>
            <person name="Smith C."/>
        </authorList>
    </citation>
    <scope>NUCLEOTIDE SEQUENCE [LARGE SCALE GENOMIC DNA]</scope>
    <source>
        <strain evidence="4">EP-1</strain>
        <tissue evidence="4">Whole</tissue>
    </source>
</reference>
<feature type="compositionally biased region" description="Polar residues" evidence="2">
    <location>
        <begin position="758"/>
        <end position="771"/>
    </location>
</feature>
<proteinExistence type="predicted"/>
<feature type="compositionally biased region" description="Basic residues" evidence="2">
    <location>
        <begin position="235"/>
        <end position="245"/>
    </location>
</feature>
<comment type="caution">
    <text evidence="4">The sequence shown here is derived from an EMBL/GenBank/DDBJ whole genome shotgun (WGS) entry which is preliminary data.</text>
</comment>
<feature type="compositionally biased region" description="Pro residues" evidence="2">
    <location>
        <begin position="941"/>
        <end position="951"/>
    </location>
</feature>
<feature type="compositionally biased region" description="Basic and acidic residues" evidence="2">
    <location>
        <begin position="930"/>
        <end position="940"/>
    </location>
</feature>
<feature type="transmembrane region" description="Helical" evidence="3">
    <location>
        <begin position="1936"/>
        <end position="1954"/>
    </location>
</feature>
<gene>
    <name evidence="4" type="ORF">SK128_011431</name>
</gene>
<feature type="compositionally biased region" description="Polar residues" evidence="2">
    <location>
        <begin position="1058"/>
        <end position="1070"/>
    </location>
</feature>
<evidence type="ECO:0000256" key="2">
    <source>
        <dbReference type="SAM" id="MobiDB-lite"/>
    </source>
</evidence>
<feature type="compositionally biased region" description="Polar residues" evidence="2">
    <location>
        <begin position="393"/>
        <end position="413"/>
    </location>
</feature>
<keyword evidence="5" id="KW-1185">Reference proteome</keyword>
<sequence>MYVNGRNKCSVQSGVVNKGVARSVMEDGTSHAPIAARCASSAITGDTSNQRKSNSLPGYFSRSHHQHPAPQSFRDAFNISKSPTPPHQNATQSLPCQEPASPRFPKAPTMLAQQQQYQQHCQQKQHHSQKIQVTKLPKSHHILSETHKEDSNPQKQQQNAQQKDASAQHQSHHKKLQKSRQPQSQSHKQIPEKQPSTEKKKRSILSGLFRRRKKEASSNSSSSSNNDSEEPSRRNFLHRRSKKRSSKEQLPPTPPPPCEDYQSVSTSNDCRHLENELHASSIANRSSVRVIVDNSNFHIRELQPLGIPLSPLSGHNNRREVSASHDSLSFRSDLWGNRSPQTSLGYHSGGGMGIRSSSTDTISKKERREALKARVEKLRDKFKDTSSDEDKASVSSHSMYGSESSLGNMNSNSLKRRSRAARTERFLRRKSQELETLRTETEKDRRNREVVQARIKEIQRIREYEAEKNKMNEEKKMQPLDRSKPKWSAKLVYQESSEYESSVLLQTPTASPGASPHMQNKFEGHIPQAVASESKSKVIMRNKVSQQSPATTSTLMPSYISTVRRSFQDFETPIQGDLRGHRSASYDSNINRCSLAMRSAYGNSDIKHSGTGYKIPNRSGLIPPAPPPRDRSRIVSPCDGRPMSFSFENITQEIHHPSSCQSTISNFTKGASPSPSVRSVPAYFVPKTNGQALDPHTLMVPTRRSFSELHLSHQDQHRITSDAPPARPAPPAYPNISYRYTDQPPKSQPSSRVHLPTIQPQPNNPSFSSVQFHKDQPSQFAKIVPVTALPPPPCEYSTAIVDENKRLQQTSTGWYQKEQEYRIRHTPSQNTQVLSDSSRSNSPKIEKCNGSGTINPSFGQQNDKYGSIQSKCPHLPSLAVKQDDSLSSLSGQSDVSSPIPKGIDSDSSQSSLAKEKKMLSQTRPLSMVLEKSESGEKESPPDTPKSQPQPPKRCHQQVTANPVMSKRYMFQEMMKQKIELSKEKTAYHKEFEEIFKKEKERLENSQCNNFEEALKELEEIYESLKLDSEDLLDRAERRDLPLAHQMLKDAGQEVINDSTSEAGETDSTIHCRSRSKTPRSRRSGIPDKKADDMHYRRCQHSLRNQPDVQKALQMTGSYLLLSPAHTLPTELDKELPKDPMLDGEPDVIYDDVSYRNIKQANSVKVIDPQPPFGIPLGPTTQSSPNDYLHLTPKENYRPKMISRKQPDTTMDDLAFRNLRREQRDQRSKDVNVSELDELLSEVSNDSPVHRRKSFRSVSADRAKSSKNDEKQIHTQEKSSKIHTPRWVKQHYESRRAGRFTESVRDAVTDVESVNTSPLSSRHNPSWLERANLMGSKWDNLSTNNLSTSTETLTDISSARAVSQPDIRQAIIREARAPPGGPSNYKVSSELSLLSSGTSAPLFKPISVPKLVKVQTIQSAPVSPIIVEKRPYRPLDSIFNNKPKPFYLSDNKNLENQSKQSPVDIAKLDALISTLSKIEKPEDALDVPEDTFDASAKQSESENDMKFAQSFSPLPTEENQAQSPLTDNLDDERLFAKANIQKAIKLSMAIESSSSEGKRVFCRRRSAIELPVYDNEPSYTTSSLPSTNISNCLNFNTFSCDFPKRTYSEIATVSDFLPVPVSASTFTDRIEPMIVTSQIVHDRYRRAHSVPASPRMVEDGHTLNNVFEKNASKISTDSEGAVRGFEYDSMNKLSKIQLSTGKLDSLVDQSPFQSASNDNVRKSDLITGSYINYKSRNACEKLSLSSPKSSDRDLFVMDAASDMFETDRREKSSNIPGGSDEEIFQTLSAEAPLPPKRSSSLPPSPSRRHFSNFSSYLSDPPLTSYSADRWFKCSQGYRTTRRTSLPVSESNNYGSSSESDNRNTLIRAGSLPPLSSRLPKDDNKILRSRGQESDSESLSYSSGEETSECSSNYPWTHTVLAACYLLACLTQMAGVDIVTAFGLLLAIASMFVTIAL</sequence>
<evidence type="ECO:0000313" key="4">
    <source>
        <dbReference type="EMBL" id="KAK7084978.1"/>
    </source>
</evidence>
<feature type="region of interest" description="Disordered" evidence="2">
    <location>
        <begin position="823"/>
        <end position="870"/>
    </location>
</feature>
<keyword evidence="1" id="KW-0175">Coiled coil</keyword>
<feature type="compositionally biased region" description="Basic residues" evidence="2">
    <location>
        <begin position="199"/>
        <end position="214"/>
    </location>
</feature>
<feature type="region of interest" description="Disordered" evidence="2">
    <location>
        <begin position="43"/>
        <end position="269"/>
    </location>
</feature>
<feature type="compositionally biased region" description="Basic and acidic residues" evidence="2">
    <location>
        <begin position="142"/>
        <end position="152"/>
    </location>
</feature>
<feature type="compositionally biased region" description="Basic residues" evidence="2">
    <location>
        <begin position="1071"/>
        <end position="1082"/>
    </location>
</feature>
<feature type="compositionally biased region" description="Low complexity" evidence="2">
    <location>
        <begin position="113"/>
        <end position="122"/>
    </location>
</feature>
<feature type="region of interest" description="Disordered" evidence="2">
    <location>
        <begin position="380"/>
        <end position="427"/>
    </location>
</feature>
<feature type="compositionally biased region" description="Low complexity" evidence="2">
    <location>
        <begin position="153"/>
        <end position="168"/>
    </location>
</feature>
<evidence type="ECO:0000256" key="3">
    <source>
        <dbReference type="SAM" id="Phobius"/>
    </source>
</evidence>
<keyword evidence="3" id="KW-0472">Membrane</keyword>
<feature type="compositionally biased region" description="Polar residues" evidence="2">
    <location>
        <begin position="79"/>
        <end position="95"/>
    </location>
</feature>
<evidence type="ECO:0000256" key="1">
    <source>
        <dbReference type="SAM" id="Coils"/>
    </source>
</evidence>
<feature type="compositionally biased region" description="Basic and acidic residues" evidence="2">
    <location>
        <begin position="380"/>
        <end position="392"/>
    </location>
</feature>
<keyword evidence="3" id="KW-1133">Transmembrane helix</keyword>
<accession>A0AAN8XNU6</accession>
<feature type="coiled-coil region" evidence="1">
    <location>
        <begin position="988"/>
        <end position="1034"/>
    </location>
</feature>
<feature type="region of interest" description="Disordered" evidence="2">
    <location>
        <begin position="1058"/>
        <end position="1094"/>
    </location>
</feature>
<feature type="compositionally biased region" description="Polar residues" evidence="2">
    <location>
        <begin position="826"/>
        <end position="843"/>
    </location>
</feature>
<name>A0AAN8XNU6_HALRR</name>
<feature type="compositionally biased region" description="Low complexity" evidence="2">
    <location>
        <begin position="1847"/>
        <end position="1857"/>
    </location>
</feature>
<feature type="compositionally biased region" description="Polar residues" evidence="2">
    <location>
        <begin position="179"/>
        <end position="188"/>
    </location>
</feature>
<feature type="compositionally biased region" description="Polar residues" evidence="2">
    <location>
        <begin position="43"/>
        <end position="56"/>
    </location>
</feature>
<feature type="compositionally biased region" description="Polar residues" evidence="2">
    <location>
        <begin position="850"/>
        <end position="870"/>
    </location>
</feature>
<feature type="region of interest" description="Disordered" evidence="2">
    <location>
        <begin position="715"/>
        <end position="774"/>
    </location>
</feature>
<feature type="compositionally biased region" description="Basic and acidic residues" evidence="2">
    <location>
        <begin position="189"/>
        <end position="198"/>
    </location>
</feature>
<feature type="compositionally biased region" description="Basic and acidic residues" evidence="2">
    <location>
        <begin position="1084"/>
        <end position="1094"/>
    </location>
</feature>
<organism evidence="4 5">
    <name type="scientific">Halocaridina rubra</name>
    <name type="common">Hawaiian red shrimp</name>
    <dbReference type="NCBI Taxonomy" id="373956"/>
    <lineage>
        <taxon>Eukaryota</taxon>
        <taxon>Metazoa</taxon>
        <taxon>Ecdysozoa</taxon>
        <taxon>Arthropoda</taxon>
        <taxon>Crustacea</taxon>
        <taxon>Multicrustacea</taxon>
        <taxon>Malacostraca</taxon>
        <taxon>Eumalacostraca</taxon>
        <taxon>Eucarida</taxon>
        <taxon>Decapoda</taxon>
        <taxon>Pleocyemata</taxon>
        <taxon>Caridea</taxon>
        <taxon>Atyoidea</taxon>
        <taxon>Atyidae</taxon>
        <taxon>Halocaridina</taxon>
    </lineage>
</organism>
<keyword evidence="3" id="KW-0812">Transmembrane</keyword>
<feature type="compositionally biased region" description="Low complexity" evidence="2">
    <location>
        <begin position="217"/>
        <end position="226"/>
    </location>
</feature>
<feature type="compositionally biased region" description="Basic and acidic residues" evidence="2">
    <location>
        <begin position="1258"/>
        <end position="1279"/>
    </location>
</feature>
<dbReference type="EMBL" id="JAXCGZ010001930">
    <property type="protein sequence ID" value="KAK7084978.1"/>
    <property type="molecule type" value="Genomic_DNA"/>
</dbReference>
<protein>
    <submittedName>
        <fullName evidence="4">Uncharacterized protein</fullName>
    </submittedName>
</protein>
<feature type="coiled-coil region" evidence="1">
    <location>
        <begin position="427"/>
        <end position="474"/>
    </location>
</feature>
<feature type="region of interest" description="Disordered" evidence="2">
    <location>
        <begin position="610"/>
        <end position="631"/>
    </location>
</feature>
<feature type="compositionally biased region" description="Polar residues" evidence="2">
    <location>
        <begin position="738"/>
        <end position="751"/>
    </location>
</feature>
<feature type="region of interest" description="Disordered" evidence="2">
    <location>
        <begin position="1167"/>
        <end position="1210"/>
    </location>
</feature>
<feature type="region of interest" description="Disordered" evidence="2">
    <location>
        <begin position="1242"/>
        <end position="1286"/>
    </location>
</feature>
<feature type="region of interest" description="Disordered" evidence="2">
    <location>
        <begin position="343"/>
        <end position="367"/>
    </location>
</feature>
<feature type="compositionally biased region" description="Low complexity" evidence="2">
    <location>
        <begin position="885"/>
        <end position="897"/>
    </location>
</feature>
<feature type="compositionally biased region" description="Basic and acidic residues" evidence="2">
    <location>
        <begin position="1877"/>
        <end position="1891"/>
    </location>
</feature>
<feature type="region of interest" description="Disordered" evidence="2">
    <location>
        <begin position="1788"/>
        <end position="1807"/>
    </location>
</feature>
<dbReference type="Proteomes" id="UP001381693">
    <property type="component" value="Unassembled WGS sequence"/>
</dbReference>
<feature type="region of interest" description="Disordered" evidence="2">
    <location>
        <begin position="883"/>
        <end position="958"/>
    </location>
</feature>